<feature type="transmembrane region" description="Helical" evidence="9">
    <location>
        <begin position="140"/>
        <end position="163"/>
    </location>
</feature>
<keyword evidence="5" id="KW-0256">Endoplasmic reticulum</keyword>
<evidence type="ECO:0000256" key="4">
    <source>
        <dbReference type="ARBA" id="ARBA00022692"/>
    </source>
</evidence>
<name>A0A7R9LSV0_9ACAR</name>
<organism evidence="10">
    <name type="scientific">Medioppia subpectinata</name>
    <dbReference type="NCBI Taxonomy" id="1979941"/>
    <lineage>
        <taxon>Eukaryota</taxon>
        <taxon>Metazoa</taxon>
        <taxon>Ecdysozoa</taxon>
        <taxon>Arthropoda</taxon>
        <taxon>Chelicerata</taxon>
        <taxon>Arachnida</taxon>
        <taxon>Acari</taxon>
        <taxon>Acariformes</taxon>
        <taxon>Sarcoptiformes</taxon>
        <taxon>Oribatida</taxon>
        <taxon>Brachypylina</taxon>
        <taxon>Oppioidea</taxon>
        <taxon>Oppiidae</taxon>
        <taxon>Medioppia</taxon>
    </lineage>
</organism>
<dbReference type="GO" id="GO:0006488">
    <property type="term" value="P:dolichol-linked oligosaccharide biosynthetic process"/>
    <property type="evidence" value="ECO:0007669"/>
    <property type="project" value="InterPro"/>
</dbReference>
<feature type="non-terminal residue" evidence="10">
    <location>
        <position position="1"/>
    </location>
</feature>
<sequence length="180" mass="20001">MSVAIGVQWPPTTSDHKLVPQQHKLQTLQLATLSATYNIILQLSLIVGTFVANAVILRSVSEDVFAVINVRLLLLYTTIQFLSREPLRRVSISATKSHDWQLLVNLISLSIPLSLVFGTILCLIWYYIVEQPDPQLVADYGVGLVAVLVSVVIELLAEPLYVFGQTLWFIKLKVAADGLF</sequence>
<evidence type="ECO:0000256" key="8">
    <source>
        <dbReference type="ARBA" id="ARBA00045912"/>
    </source>
</evidence>
<evidence type="ECO:0000256" key="3">
    <source>
        <dbReference type="ARBA" id="ARBA00010288"/>
    </source>
</evidence>
<dbReference type="InterPro" id="IPR007594">
    <property type="entry name" value="RFT1"/>
</dbReference>
<dbReference type="Proteomes" id="UP000759131">
    <property type="component" value="Unassembled WGS sequence"/>
</dbReference>
<dbReference type="GO" id="GO:0034203">
    <property type="term" value="P:glycolipid translocation"/>
    <property type="evidence" value="ECO:0007669"/>
    <property type="project" value="TreeGrafter"/>
</dbReference>
<protein>
    <recommendedName>
        <fullName evidence="9">Protein RFT1 homolog</fullName>
    </recommendedName>
</protein>
<dbReference type="AlphaFoldDB" id="A0A7R9LSV0"/>
<comment type="subcellular location">
    <subcellularLocation>
        <location evidence="1 9">Endoplasmic reticulum membrane</location>
        <topology evidence="1 9">Multi-pass membrane protein</topology>
    </subcellularLocation>
</comment>
<evidence type="ECO:0000256" key="1">
    <source>
        <dbReference type="ARBA" id="ARBA00004477"/>
    </source>
</evidence>
<keyword evidence="6 9" id="KW-1133">Transmembrane helix</keyword>
<comment type="pathway">
    <text evidence="2">Protein modification; protein glycosylation.</text>
</comment>
<dbReference type="OrthoDB" id="9979195at2759"/>
<evidence type="ECO:0000256" key="6">
    <source>
        <dbReference type="ARBA" id="ARBA00022989"/>
    </source>
</evidence>
<evidence type="ECO:0000256" key="2">
    <source>
        <dbReference type="ARBA" id="ARBA00004922"/>
    </source>
</evidence>
<evidence type="ECO:0000313" key="11">
    <source>
        <dbReference type="Proteomes" id="UP000759131"/>
    </source>
</evidence>
<feature type="transmembrane region" description="Helical" evidence="9">
    <location>
        <begin position="30"/>
        <end position="52"/>
    </location>
</feature>
<keyword evidence="11" id="KW-1185">Reference proteome</keyword>
<accession>A0A7R9LSV0</accession>
<dbReference type="PANTHER" id="PTHR13117:SF5">
    <property type="entry name" value="PROTEIN RFT1 HOMOLOG"/>
    <property type="match status" value="1"/>
</dbReference>
<comment type="caution">
    <text evidence="9">Lacks conserved residue(s) required for the propagation of feature annotation.</text>
</comment>
<evidence type="ECO:0000313" key="10">
    <source>
        <dbReference type="EMBL" id="CAD7647290.1"/>
    </source>
</evidence>
<dbReference type="EMBL" id="OC893995">
    <property type="protein sequence ID" value="CAD7647290.1"/>
    <property type="molecule type" value="Genomic_DNA"/>
</dbReference>
<keyword evidence="4 9" id="KW-0812">Transmembrane</keyword>
<dbReference type="PANTHER" id="PTHR13117">
    <property type="entry name" value="ENDOPLASMIC RETICULUM MULTISPAN TRANSMEMBRANE PROTEIN-RELATED"/>
    <property type="match status" value="1"/>
</dbReference>
<gene>
    <name evidence="10" type="ORF">OSB1V03_LOCUS21374</name>
</gene>
<feature type="transmembrane region" description="Helical" evidence="9">
    <location>
        <begin position="64"/>
        <end position="82"/>
    </location>
</feature>
<reference evidence="10" key="1">
    <citation type="submission" date="2020-11" db="EMBL/GenBank/DDBJ databases">
        <authorList>
            <person name="Tran Van P."/>
        </authorList>
    </citation>
    <scope>NUCLEOTIDE SEQUENCE</scope>
</reference>
<comment type="similarity">
    <text evidence="3 9">Belongs to the RFT1 family.</text>
</comment>
<comment type="function">
    <text evidence="8 9">Intramembrane glycolipid transporter that operates in the biosynthetic pathway of dolichol-linked oligosaccharides, the glycan precursors employed in protein asparagine (N)-glycosylation. The sequential addition of sugars to dolichol pyrophosphate produces dolichol-linked oligosaccharides containing fourteen sugars, including two GlcNAcs, nine mannoses and three glucoses. Once assembled, the oligosaccharide is transferred from the lipid to nascent proteins by oligosaccharyltransferases. The assembly of dolichol-linked oligosaccharides begins on the cytosolic side of the endoplasmic reticulum membrane and finishes in its lumen. RFT1 could mediate the translocation of the cytosolically oriented intermediate DolPP-GlcNAc2Man5, produced by ALG11, into the ER lumen where dolichol-linked oligosaccharides assembly continues. However, the intramembrane lipid transporter activity could not be confirmed in vitro.</text>
</comment>
<evidence type="ECO:0000256" key="9">
    <source>
        <dbReference type="RuleBase" id="RU365067"/>
    </source>
</evidence>
<feature type="transmembrane region" description="Helical" evidence="9">
    <location>
        <begin position="102"/>
        <end position="128"/>
    </location>
</feature>
<keyword evidence="7 9" id="KW-0472">Membrane</keyword>
<proteinExistence type="inferred from homology"/>
<evidence type="ECO:0000256" key="5">
    <source>
        <dbReference type="ARBA" id="ARBA00022824"/>
    </source>
</evidence>
<dbReference type="EMBL" id="CAJPIZ010039420">
    <property type="protein sequence ID" value="CAG2121428.1"/>
    <property type="molecule type" value="Genomic_DNA"/>
</dbReference>
<dbReference type="Pfam" id="PF04506">
    <property type="entry name" value="Rft-1"/>
    <property type="match status" value="1"/>
</dbReference>
<dbReference type="GO" id="GO:0005789">
    <property type="term" value="C:endoplasmic reticulum membrane"/>
    <property type="evidence" value="ECO:0007669"/>
    <property type="project" value="UniProtKB-SubCell"/>
</dbReference>
<evidence type="ECO:0000256" key="7">
    <source>
        <dbReference type="ARBA" id="ARBA00023136"/>
    </source>
</evidence>